<evidence type="ECO:0000313" key="1">
    <source>
        <dbReference type="EMBL" id="QJR01751.1"/>
    </source>
</evidence>
<sequence>MDTILSDIEAFLDAQELGAATFGDLAMKDRHLVRQLRNGRRLWPETERKIRHFMATYRPTKQVAA</sequence>
<protein>
    <recommendedName>
        <fullName evidence="3">XRE family transcriptional regulator</fullName>
    </recommendedName>
</protein>
<evidence type="ECO:0000313" key="2">
    <source>
        <dbReference type="Proteomes" id="UP000502611"/>
    </source>
</evidence>
<accession>A0A6M4G394</accession>
<gene>
    <name evidence="1" type="ORF">HH800_05805</name>
</gene>
<organism evidence="1 2">
    <name type="scientific">Sphingobium yanoikuyae</name>
    <name type="common">Sphingomonas yanoikuyae</name>
    <dbReference type="NCBI Taxonomy" id="13690"/>
    <lineage>
        <taxon>Bacteria</taxon>
        <taxon>Pseudomonadati</taxon>
        <taxon>Pseudomonadota</taxon>
        <taxon>Alphaproteobacteria</taxon>
        <taxon>Sphingomonadales</taxon>
        <taxon>Sphingomonadaceae</taxon>
        <taxon>Sphingobium</taxon>
    </lineage>
</organism>
<dbReference type="EMBL" id="CP053021">
    <property type="protein sequence ID" value="QJR01751.1"/>
    <property type="molecule type" value="Genomic_DNA"/>
</dbReference>
<name>A0A6M4G394_SPHYA</name>
<dbReference type="Proteomes" id="UP000502611">
    <property type="component" value="Chromosome"/>
</dbReference>
<reference evidence="1 2" key="1">
    <citation type="submission" date="2020-04" db="EMBL/GenBank/DDBJ databases">
        <title>The Whole Genome Analysis of High salt-tolerant Sphingobium yanoikuyae YC-XJ2 with Aryl organophosphorus flame retardants (aryl-OPFRs)-degrading capacity and characteristics of Related phosphotriesterase.</title>
        <authorList>
            <person name="Li X."/>
        </authorList>
    </citation>
    <scope>NUCLEOTIDE SEQUENCE [LARGE SCALE GENOMIC DNA]</scope>
    <source>
        <strain evidence="1 2">YC-XJ2</strain>
    </source>
</reference>
<dbReference type="AlphaFoldDB" id="A0A6M4G394"/>
<dbReference type="RefSeq" id="WP_169860468.1">
    <property type="nucleotide sequence ID" value="NZ_CP053021.1"/>
</dbReference>
<evidence type="ECO:0008006" key="3">
    <source>
        <dbReference type="Google" id="ProtNLM"/>
    </source>
</evidence>
<proteinExistence type="predicted"/>